<gene>
    <name evidence="2" type="ORF">DFP72DRAFT_117812</name>
</gene>
<keyword evidence="3" id="KW-1185">Reference proteome</keyword>
<feature type="compositionally biased region" description="Basic and acidic residues" evidence="1">
    <location>
        <begin position="151"/>
        <end position="169"/>
    </location>
</feature>
<organism evidence="2 3">
    <name type="scientific">Ephemerocybe angulata</name>
    <dbReference type="NCBI Taxonomy" id="980116"/>
    <lineage>
        <taxon>Eukaryota</taxon>
        <taxon>Fungi</taxon>
        <taxon>Dikarya</taxon>
        <taxon>Basidiomycota</taxon>
        <taxon>Agaricomycotina</taxon>
        <taxon>Agaricomycetes</taxon>
        <taxon>Agaricomycetidae</taxon>
        <taxon>Agaricales</taxon>
        <taxon>Agaricineae</taxon>
        <taxon>Psathyrellaceae</taxon>
        <taxon>Ephemerocybe</taxon>
    </lineage>
</organism>
<proteinExistence type="predicted"/>
<dbReference type="EMBL" id="JACGCI010000014">
    <property type="protein sequence ID" value="KAF6759824.1"/>
    <property type="molecule type" value="Genomic_DNA"/>
</dbReference>
<dbReference type="AlphaFoldDB" id="A0A8H6I8I2"/>
<name>A0A8H6I8I2_9AGAR</name>
<accession>A0A8H6I8I2</accession>
<sequence>MSGSLSQLKILAHQNKQTRPRLRFPGHHCARAHSAAPRTCRAIRQADLLFLLLELANREHRRDARTVEAPHRHRAPPQRGLRAAAPPCRRGRLGSRRPKREWAARGHDCCACRRARAQVWVYPPHAFHRGREVGASLRVRPVPLPLAAPGGRERARDEEGADGRRDPSRKTTIPILIAAVTLMRSRRKKGWMKRNQDARSGYEYPSSRDIADNGNRARELDEITKRLEELHKRRALMAFGNGRGTANLYENVLGDTGVDRDALEGMDERYI</sequence>
<evidence type="ECO:0000313" key="2">
    <source>
        <dbReference type="EMBL" id="KAF6759824.1"/>
    </source>
</evidence>
<evidence type="ECO:0000256" key="1">
    <source>
        <dbReference type="SAM" id="MobiDB-lite"/>
    </source>
</evidence>
<feature type="compositionally biased region" description="Basic residues" evidence="1">
    <location>
        <begin position="89"/>
        <end position="99"/>
    </location>
</feature>
<feature type="region of interest" description="Disordered" evidence="1">
    <location>
        <begin position="188"/>
        <end position="217"/>
    </location>
</feature>
<comment type="caution">
    <text evidence="2">The sequence shown here is derived from an EMBL/GenBank/DDBJ whole genome shotgun (WGS) entry which is preliminary data.</text>
</comment>
<reference evidence="2 3" key="1">
    <citation type="submission" date="2020-07" db="EMBL/GenBank/DDBJ databases">
        <title>Comparative genomics of pyrophilous fungi reveals a link between fire events and developmental genes.</title>
        <authorList>
            <consortium name="DOE Joint Genome Institute"/>
            <person name="Steindorff A.S."/>
            <person name="Carver A."/>
            <person name="Calhoun S."/>
            <person name="Stillman K."/>
            <person name="Liu H."/>
            <person name="Lipzen A."/>
            <person name="Pangilinan J."/>
            <person name="Labutti K."/>
            <person name="Bruns T.D."/>
            <person name="Grigoriev I.V."/>
        </authorList>
    </citation>
    <scope>NUCLEOTIDE SEQUENCE [LARGE SCALE GENOMIC DNA]</scope>
    <source>
        <strain evidence="2 3">CBS 144469</strain>
    </source>
</reference>
<dbReference type="Proteomes" id="UP000521943">
    <property type="component" value="Unassembled WGS sequence"/>
</dbReference>
<protein>
    <submittedName>
        <fullName evidence="2">Uncharacterized protein</fullName>
    </submittedName>
</protein>
<feature type="region of interest" description="Disordered" evidence="1">
    <location>
        <begin position="144"/>
        <end position="170"/>
    </location>
</feature>
<evidence type="ECO:0000313" key="3">
    <source>
        <dbReference type="Proteomes" id="UP000521943"/>
    </source>
</evidence>
<feature type="region of interest" description="Disordered" evidence="1">
    <location>
        <begin position="63"/>
        <end position="99"/>
    </location>
</feature>